<keyword evidence="2" id="KW-1185">Reference proteome</keyword>
<comment type="caution">
    <text evidence="1">The sequence shown here is derived from an EMBL/GenBank/DDBJ whole genome shotgun (WGS) entry which is preliminary data.</text>
</comment>
<evidence type="ECO:0000313" key="1">
    <source>
        <dbReference type="EMBL" id="PTQ87189.1"/>
    </source>
</evidence>
<dbReference type="InterPro" id="IPR013321">
    <property type="entry name" value="Arc_rbn_hlx_hlx"/>
</dbReference>
<dbReference type="GO" id="GO:0006355">
    <property type="term" value="P:regulation of DNA-templated transcription"/>
    <property type="evidence" value="ECO:0007669"/>
    <property type="project" value="InterPro"/>
</dbReference>
<evidence type="ECO:0000313" key="2">
    <source>
        <dbReference type="Proteomes" id="UP000244223"/>
    </source>
</evidence>
<dbReference type="InterPro" id="IPR010985">
    <property type="entry name" value="Ribbon_hlx_hlx"/>
</dbReference>
<proteinExistence type="predicted"/>
<dbReference type="SUPFAM" id="SSF143100">
    <property type="entry name" value="TTHA1013/TTHA0281-like"/>
    <property type="match status" value="1"/>
</dbReference>
<protein>
    <submittedName>
        <fullName evidence="1">Putative HicB family RNase H-like nuclease</fullName>
    </submittedName>
</protein>
<reference evidence="1 2" key="1">
    <citation type="submission" date="2018-04" db="EMBL/GenBank/DDBJ databases">
        <title>Genomic Encyclopedia of Archaeal and Bacterial Type Strains, Phase II (KMG-II): from individual species to whole genera.</title>
        <authorList>
            <person name="Goeker M."/>
        </authorList>
    </citation>
    <scope>NUCLEOTIDE SEQUENCE [LARGE SCALE GENOMIC DNA]</scope>
    <source>
        <strain evidence="1 2">DSM 5822</strain>
    </source>
</reference>
<dbReference type="InterPro" id="IPR008651">
    <property type="entry name" value="Uncharacterised_HicB"/>
</dbReference>
<dbReference type="Pfam" id="PF05534">
    <property type="entry name" value="HicB"/>
    <property type="match status" value="1"/>
</dbReference>
<dbReference type="InterPro" id="IPR035069">
    <property type="entry name" value="TTHA1013/TTHA0281-like"/>
</dbReference>
<organism evidence="1 2">
    <name type="scientific">Agitococcus lubricus</name>
    <dbReference type="NCBI Taxonomy" id="1077255"/>
    <lineage>
        <taxon>Bacteria</taxon>
        <taxon>Pseudomonadati</taxon>
        <taxon>Pseudomonadota</taxon>
        <taxon>Gammaproteobacteria</taxon>
        <taxon>Moraxellales</taxon>
        <taxon>Moraxellaceae</taxon>
        <taxon>Agitococcus</taxon>
    </lineage>
</organism>
<dbReference type="Proteomes" id="UP000244223">
    <property type="component" value="Unassembled WGS sequence"/>
</dbReference>
<dbReference type="EMBL" id="QAON01000021">
    <property type="protein sequence ID" value="PTQ87189.1"/>
    <property type="molecule type" value="Genomic_DNA"/>
</dbReference>
<dbReference type="AlphaFoldDB" id="A0A2T5ITK1"/>
<name>A0A2T5ITK1_9GAMM</name>
<dbReference type="OrthoDB" id="5419659at2"/>
<dbReference type="SUPFAM" id="SSF47598">
    <property type="entry name" value="Ribbon-helix-helix"/>
    <property type="match status" value="1"/>
</dbReference>
<accession>A0A2T5ITK1</accession>
<sequence length="112" mass="12242">MNNQMMINSHIAVISFDPDVGLFRGEFVGLNGGADFYADSVDGLHKEGEASLKTFLEVCQEQGLEPYKNFSGKFITRVPPSLHERIAAAATAAGMSLNQWVQIALEREATHS</sequence>
<gene>
    <name evidence="1" type="ORF">C8N29_12124</name>
</gene>
<dbReference type="Gene3D" id="1.10.1220.10">
    <property type="entry name" value="Met repressor-like"/>
    <property type="match status" value="1"/>
</dbReference>